<dbReference type="EMBL" id="QSAT01000006">
    <property type="protein sequence ID" value="RGW76125.1"/>
    <property type="molecule type" value="Genomic_DNA"/>
</dbReference>
<dbReference type="RefSeq" id="WP_118356858.1">
    <property type="nucleotide sequence ID" value="NZ_QSAT01000006.1"/>
</dbReference>
<dbReference type="Pfam" id="PF08878">
    <property type="entry name" value="HamA"/>
    <property type="match status" value="1"/>
</dbReference>
<evidence type="ECO:0000313" key="3">
    <source>
        <dbReference type="Proteomes" id="UP000284651"/>
    </source>
</evidence>
<evidence type="ECO:0000259" key="1">
    <source>
        <dbReference type="Pfam" id="PF08878"/>
    </source>
</evidence>
<dbReference type="Proteomes" id="UP000284651">
    <property type="component" value="Unassembled WGS sequence"/>
</dbReference>
<reference evidence="2 3" key="1">
    <citation type="submission" date="2018-08" db="EMBL/GenBank/DDBJ databases">
        <title>A genome reference for cultivated species of the human gut microbiota.</title>
        <authorList>
            <person name="Zou Y."/>
            <person name="Xue W."/>
            <person name="Luo G."/>
        </authorList>
    </citation>
    <scope>NUCLEOTIDE SEQUENCE [LARGE SCALE GENOMIC DNA]</scope>
    <source>
        <strain evidence="2 3">AF10-31</strain>
    </source>
</reference>
<gene>
    <name evidence="2" type="ORF">DWV56_03105</name>
</gene>
<name>A0A413CXD8_9FIRM</name>
<dbReference type="AlphaFoldDB" id="A0A413CXD8"/>
<feature type="domain" description="Anti-bacteriophage protein A/HamA C-terminal" evidence="1">
    <location>
        <begin position="27"/>
        <end position="307"/>
    </location>
</feature>
<organism evidence="2 3">
    <name type="scientific">Holdemanella biformis</name>
    <dbReference type="NCBI Taxonomy" id="1735"/>
    <lineage>
        <taxon>Bacteria</taxon>
        <taxon>Bacillati</taxon>
        <taxon>Bacillota</taxon>
        <taxon>Erysipelotrichia</taxon>
        <taxon>Erysipelotrichales</taxon>
        <taxon>Erysipelotrichaceae</taxon>
        <taxon>Holdemanella</taxon>
    </lineage>
</organism>
<sequence length="313" mass="36644">MYESYKRIYYDLIGEQFKKVIMCYNPIEKKYKYCGFSHHVNENALEDLANLIIDDLVFYAFNEEEVLNLGKCHGMLEDLRVAAKYAYKQRLPKRKNDKSDGTLGEVLLDIFIQLETHDTQKLIARAKFTDMHNKQEIKGYDALYFTKNSDGICLWLGQAKAGKKKYCTNSIADDLKNKYNKKYFSDTVLYIADKKDTSELDDILNAINGICFESMKCGWDEDRRAQEILTVLNGRNVKIKIPCLITYSKDIYSDEKVLGKYINKEITDALEYFDEMTLDIELNMTFEVIFYILPVKDVDYIRKKIIEMKEEAN</sequence>
<proteinExistence type="predicted"/>
<dbReference type="InterPro" id="IPR014976">
    <property type="entry name" value="AbpA_HamA_C"/>
</dbReference>
<evidence type="ECO:0000313" key="2">
    <source>
        <dbReference type="EMBL" id="RGW76125.1"/>
    </source>
</evidence>
<protein>
    <submittedName>
        <fullName evidence="2">DUF1837 domain-containing protein</fullName>
    </submittedName>
</protein>
<accession>A0A413CXD8</accession>
<comment type="caution">
    <text evidence="2">The sequence shown here is derived from an EMBL/GenBank/DDBJ whole genome shotgun (WGS) entry which is preliminary data.</text>
</comment>